<dbReference type="GO" id="GO:0000166">
    <property type="term" value="F:nucleotide binding"/>
    <property type="evidence" value="ECO:0007669"/>
    <property type="project" value="UniProtKB-KW"/>
</dbReference>
<evidence type="ECO:0000256" key="5">
    <source>
        <dbReference type="ARBA" id="ARBA00022989"/>
    </source>
</evidence>
<keyword evidence="5 8" id="KW-1133">Transmembrane helix</keyword>
<reference evidence="10" key="1">
    <citation type="submission" date="2022-07" db="EMBL/GenBank/DDBJ databases">
        <title>Taxonomy of Novel Oxalotrophic and Methylotrophic Bacteria.</title>
        <authorList>
            <person name="Sahin N."/>
            <person name="Tani A."/>
        </authorList>
    </citation>
    <scope>NUCLEOTIDE SEQUENCE</scope>
    <source>
        <strain evidence="10">AM327</strain>
    </source>
</reference>
<dbReference type="AlphaFoldDB" id="A0A9W6ETR1"/>
<accession>A0A9W6ETR1</accession>
<gene>
    <name evidence="10" type="ORF">NBRC110019_14400</name>
</gene>
<feature type="transmembrane region" description="Helical" evidence="8">
    <location>
        <begin position="228"/>
        <end position="248"/>
    </location>
</feature>
<feature type="transmembrane region" description="Helical" evidence="8">
    <location>
        <begin position="197"/>
        <end position="216"/>
    </location>
</feature>
<comment type="subcellular location">
    <subcellularLocation>
        <location evidence="1">Cell membrane</location>
    </subcellularLocation>
</comment>
<dbReference type="GO" id="GO:0051607">
    <property type="term" value="P:defense response to virus"/>
    <property type="evidence" value="ECO:0007669"/>
    <property type="project" value="UniProtKB-KW"/>
</dbReference>
<name>A0A9W6ETR1_9FLAO</name>
<dbReference type="Proteomes" id="UP001143545">
    <property type="component" value="Unassembled WGS sequence"/>
</dbReference>
<feature type="domain" description="Pycsar effector protein" evidence="9">
    <location>
        <begin position="184"/>
        <end position="339"/>
    </location>
</feature>
<dbReference type="Pfam" id="PF18967">
    <property type="entry name" value="PycTM"/>
    <property type="match status" value="1"/>
</dbReference>
<keyword evidence="6" id="KW-0051">Antiviral defense</keyword>
<keyword evidence="7 8" id="KW-0472">Membrane</keyword>
<evidence type="ECO:0000256" key="7">
    <source>
        <dbReference type="ARBA" id="ARBA00023136"/>
    </source>
</evidence>
<sequence length="346" mass="40271">MITADALDTLLKEEKAMNKETLRNLQVAIWFCATGYYKDLAYGGVTSLNFAEKYLKQEGYSEEEILLIQQYIKAANSKVVPKTKEEMLVQDAVYAFLADKNFNEQQTLWRAENDAIKESELTNKEWFTYLKGIIDSKLFYTSYAIKNWAYKVQGNYLKLISKETKQQQKQVEKGRDTVFRITLRNHISLSDNADRKAHILLSVNAIIISIIFSRIFPKLDNPSNTFLIVPTLVFVIFTVISIILSVIATRPRITKGKFSYEDITHKKTNILFFGNFHRVRLEEYERAMDMLLSNNEYIYNSLTKDLYYLGKVVAKKYKILQYTYAVFMAGIVVSTILYIVFFNIYN</sequence>
<evidence type="ECO:0000313" key="10">
    <source>
        <dbReference type="EMBL" id="GLB52400.1"/>
    </source>
</evidence>
<organism evidence="10 11">
    <name type="scientific">Neptunitalea chrysea</name>
    <dbReference type="NCBI Taxonomy" id="1647581"/>
    <lineage>
        <taxon>Bacteria</taxon>
        <taxon>Pseudomonadati</taxon>
        <taxon>Bacteroidota</taxon>
        <taxon>Flavobacteriia</taxon>
        <taxon>Flavobacteriales</taxon>
        <taxon>Flavobacteriaceae</taxon>
        <taxon>Neptunitalea</taxon>
    </lineage>
</organism>
<feature type="transmembrane region" description="Helical" evidence="8">
    <location>
        <begin position="324"/>
        <end position="345"/>
    </location>
</feature>
<keyword evidence="11" id="KW-1185">Reference proteome</keyword>
<evidence type="ECO:0000256" key="1">
    <source>
        <dbReference type="ARBA" id="ARBA00004236"/>
    </source>
</evidence>
<keyword evidence="3 8" id="KW-0812">Transmembrane</keyword>
<dbReference type="InterPro" id="IPR043760">
    <property type="entry name" value="PycTM_dom"/>
</dbReference>
<evidence type="ECO:0000256" key="2">
    <source>
        <dbReference type="ARBA" id="ARBA00022475"/>
    </source>
</evidence>
<evidence type="ECO:0000256" key="6">
    <source>
        <dbReference type="ARBA" id="ARBA00023118"/>
    </source>
</evidence>
<keyword evidence="2" id="KW-1003">Cell membrane</keyword>
<evidence type="ECO:0000259" key="9">
    <source>
        <dbReference type="Pfam" id="PF18967"/>
    </source>
</evidence>
<dbReference type="GO" id="GO:0005886">
    <property type="term" value="C:plasma membrane"/>
    <property type="evidence" value="ECO:0007669"/>
    <property type="project" value="UniProtKB-SubCell"/>
</dbReference>
<evidence type="ECO:0000256" key="3">
    <source>
        <dbReference type="ARBA" id="ARBA00022692"/>
    </source>
</evidence>
<proteinExistence type="predicted"/>
<dbReference type="Gene3D" id="1.10.3210.10">
    <property type="entry name" value="Hypothetical protein af1432"/>
    <property type="match status" value="1"/>
</dbReference>
<dbReference type="SUPFAM" id="SSF109604">
    <property type="entry name" value="HD-domain/PDEase-like"/>
    <property type="match status" value="1"/>
</dbReference>
<evidence type="ECO:0000313" key="11">
    <source>
        <dbReference type="Proteomes" id="UP001143545"/>
    </source>
</evidence>
<evidence type="ECO:0000256" key="4">
    <source>
        <dbReference type="ARBA" id="ARBA00022741"/>
    </source>
</evidence>
<evidence type="ECO:0000256" key="8">
    <source>
        <dbReference type="SAM" id="Phobius"/>
    </source>
</evidence>
<comment type="caution">
    <text evidence="10">The sequence shown here is derived from an EMBL/GenBank/DDBJ whole genome shotgun (WGS) entry which is preliminary data.</text>
</comment>
<protein>
    <recommendedName>
        <fullName evidence="9">Pycsar effector protein domain-containing protein</fullName>
    </recommendedName>
</protein>
<dbReference type="EMBL" id="BRVP01000008">
    <property type="protein sequence ID" value="GLB52400.1"/>
    <property type="molecule type" value="Genomic_DNA"/>
</dbReference>
<keyword evidence="4" id="KW-0547">Nucleotide-binding</keyword>